<dbReference type="RefSeq" id="WP_212821779.1">
    <property type="nucleotide sequence ID" value="NZ_AP023359.1"/>
</dbReference>
<dbReference type="Proteomes" id="UP000680866">
    <property type="component" value="Chromosome"/>
</dbReference>
<dbReference type="Pfam" id="PF14024">
    <property type="entry name" value="DUF4240"/>
    <property type="match status" value="1"/>
</dbReference>
<dbReference type="AlphaFoldDB" id="A0A810MWU2"/>
<accession>A0A810MWU2</accession>
<dbReference type="KEGG" id="pry:Prubr_08290"/>
<proteinExistence type="predicted"/>
<feature type="domain" description="DUF4240" evidence="1">
    <location>
        <begin position="1"/>
        <end position="145"/>
    </location>
</feature>
<keyword evidence="3" id="KW-1185">Reference proteome</keyword>
<evidence type="ECO:0000313" key="2">
    <source>
        <dbReference type="EMBL" id="BCJ63808.1"/>
    </source>
</evidence>
<sequence>MNTEQFWAAVDLARRGPAGSSAPGGPSGAEVDAAPAEVAARLVDVLATGAPEAIVAWDRHLERVLTASAKVDLWATAYLINGGCSDEGFDHFRGWLVAQGRRTLADAVADPDSLAGVPAVRRAASTGAELGCVEILRAAGVAYRRVAGADLPRSGAGPARPGFDDFWDFDDEDEIRRRLPRLAALFTEPPEE</sequence>
<reference evidence="2" key="1">
    <citation type="submission" date="2020-08" db="EMBL/GenBank/DDBJ databases">
        <title>Whole genome shotgun sequence of Polymorphospora rubra NBRC 101157.</title>
        <authorList>
            <person name="Komaki H."/>
            <person name="Tamura T."/>
        </authorList>
    </citation>
    <scope>NUCLEOTIDE SEQUENCE</scope>
    <source>
        <strain evidence="2">NBRC 101157</strain>
    </source>
</reference>
<evidence type="ECO:0000259" key="1">
    <source>
        <dbReference type="Pfam" id="PF14024"/>
    </source>
</evidence>
<gene>
    <name evidence="2" type="ORF">Prubr_08290</name>
</gene>
<dbReference type="EMBL" id="AP023359">
    <property type="protein sequence ID" value="BCJ63808.1"/>
    <property type="molecule type" value="Genomic_DNA"/>
</dbReference>
<name>A0A810MWU2_9ACTN</name>
<organism evidence="2 3">
    <name type="scientific">Polymorphospora rubra</name>
    <dbReference type="NCBI Taxonomy" id="338584"/>
    <lineage>
        <taxon>Bacteria</taxon>
        <taxon>Bacillati</taxon>
        <taxon>Actinomycetota</taxon>
        <taxon>Actinomycetes</taxon>
        <taxon>Micromonosporales</taxon>
        <taxon>Micromonosporaceae</taxon>
        <taxon>Polymorphospora</taxon>
    </lineage>
</organism>
<dbReference type="InterPro" id="IPR025334">
    <property type="entry name" value="DUF4240"/>
</dbReference>
<evidence type="ECO:0000313" key="3">
    <source>
        <dbReference type="Proteomes" id="UP000680866"/>
    </source>
</evidence>
<protein>
    <recommendedName>
        <fullName evidence="1">DUF4240 domain-containing protein</fullName>
    </recommendedName>
</protein>